<dbReference type="STRING" id="883161.HMPREF9306_01167"/>
<protein>
    <submittedName>
        <fullName evidence="3">Uncharacterized protein</fullName>
    </submittedName>
</protein>
<dbReference type="HOGENOM" id="CLU_731281_0_0_11"/>
<proteinExistence type="predicted"/>
<accession>S2WYP7</accession>
<feature type="region of interest" description="Disordered" evidence="1">
    <location>
        <begin position="1"/>
        <end position="28"/>
    </location>
</feature>
<dbReference type="RefSeq" id="WP_016455999.1">
    <property type="nucleotide sequence ID" value="NZ_KE150269.1"/>
</dbReference>
<name>S2WYP7_9ACTN</name>
<evidence type="ECO:0000313" key="4">
    <source>
        <dbReference type="Proteomes" id="UP000014417"/>
    </source>
</evidence>
<dbReference type="Proteomes" id="UP000014417">
    <property type="component" value="Unassembled WGS sequence"/>
</dbReference>
<organism evidence="3 4">
    <name type="scientific">Propionimicrobium lymphophilum ACS-093-V-SCH5</name>
    <dbReference type="NCBI Taxonomy" id="883161"/>
    <lineage>
        <taxon>Bacteria</taxon>
        <taxon>Bacillati</taxon>
        <taxon>Actinomycetota</taxon>
        <taxon>Actinomycetes</taxon>
        <taxon>Propionibacteriales</taxon>
        <taxon>Propionibacteriaceae</taxon>
        <taxon>Propionimicrobium</taxon>
    </lineage>
</organism>
<evidence type="ECO:0000256" key="2">
    <source>
        <dbReference type="SAM" id="Phobius"/>
    </source>
</evidence>
<gene>
    <name evidence="3" type="ORF">HMPREF9306_01167</name>
</gene>
<keyword evidence="2" id="KW-0812">Transmembrane</keyword>
<dbReference type="AlphaFoldDB" id="S2WYP7"/>
<keyword evidence="2" id="KW-1133">Transmembrane helix</keyword>
<dbReference type="EMBL" id="AGZR01000006">
    <property type="protein sequence ID" value="EPD32859.1"/>
    <property type="molecule type" value="Genomic_DNA"/>
</dbReference>
<sequence>MSEPDFSSLFVPASNAPKPSAPAPEPASNRRVKPLLLAGIGVLIGFLLVFGLIKFASKPSGTGASGAAKVSPAELVKVGEVKDFPGSNKPAWTHQVGEGGVFSGSPLGLVSVADGKFCLYDIAGGKEQFCKPLDAPVSFTTATRLGGELRQVWVSGTKLFWDGGSIDLPDGAKIVAQGSGLGVVDGGQTSLIVGGKLASVATPGTLLGVGGSKAYSASGFEVSVSAPDGSLTQLKVDAPSKGLEFSRWLGMSGDYLVGLWSGDGGLVVATYDLDGKKVADMPVANDYASANLEYSSGRNLGIFGGVVIDSADGQLYGPFSISGSAVGGFVPVSSGADTLWWSKDGVYPASMTPAASSLDGSHFLTSQANKVSGWSTGK</sequence>
<feature type="transmembrane region" description="Helical" evidence="2">
    <location>
        <begin position="35"/>
        <end position="53"/>
    </location>
</feature>
<dbReference type="PATRIC" id="fig|883161.3.peg.1159"/>
<keyword evidence="4" id="KW-1185">Reference proteome</keyword>
<evidence type="ECO:0000313" key="3">
    <source>
        <dbReference type="EMBL" id="EPD32859.1"/>
    </source>
</evidence>
<reference evidence="3 4" key="1">
    <citation type="submission" date="2013-04" db="EMBL/GenBank/DDBJ databases">
        <title>The Genome Sequence of Propionimicrobium lymphophilum ACS-093-V-SCH5.</title>
        <authorList>
            <consortium name="The Broad Institute Genomics Platform"/>
            <person name="Earl A."/>
            <person name="Ward D."/>
            <person name="Feldgarden M."/>
            <person name="Gevers D."/>
            <person name="Saerens B."/>
            <person name="Vaneechoutte M."/>
            <person name="Walker B."/>
            <person name="Young S."/>
            <person name="Zeng Q."/>
            <person name="Gargeya S."/>
            <person name="Fitzgerald M."/>
            <person name="Haas B."/>
            <person name="Abouelleil A."/>
            <person name="Allen A.W."/>
            <person name="Alvarado L."/>
            <person name="Arachchi H.M."/>
            <person name="Berlin A.M."/>
            <person name="Chapman S.B."/>
            <person name="Gainer-Dewar J."/>
            <person name="Goldberg J."/>
            <person name="Griggs A."/>
            <person name="Gujja S."/>
            <person name="Hansen M."/>
            <person name="Howarth C."/>
            <person name="Imamovic A."/>
            <person name="Ireland A."/>
            <person name="Larimer J."/>
            <person name="McCowan C."/>
            <person name="Murphy C."/>
            <person name="Pearson M."/>
            <person name="Poon T.W."/>
            <person name="Priest M."/>
            <person name="Roberts A."/>
            <person name="Saif S."/>
            <person name="Shea T."/>
            <person name="Sisk P."/>
            <person name="Sykes S."/>
            <person name="Wortman J."/>
            <person name="Nusbaum C."/>
            <person name="Birren B."/>
        </authorList>
    </citation>
    <scope>NUCLEOTIDE SEQUENCE [LARGE SCALE GENOMIC DNA]</scope>
    <source>
        <strain evidence="3 4">ACS-093-V-SCH5</strain>
    </source>
</reference>
<evidence type="ECO:0000256" key="1">
    <source>
        <dbReference type="SAM" id="MobiDB-lite"/>
    </source>
</evidence>
<keyword evidence="2" id="KW-0472">Membrane</keyword>
<comment type="caution">
    <text evidence="3">The sequence shown here is derived from an EMBL/GenBank/DDBJ whole genome shotgun (WGS) entry which is preliminary data.</text>
</comment>